<proteinExistence type="predicted"/>
<dbReference type="RefSeq" id="WP_021763156.1">
    <property type="nucleotide sequence ID" value="NZ_JACHVP010000001.1"/>
</dbReference>
<feature type="transmembrane region" description="Helical" evidence="1">
    <location>
        <begin position="87"/>
        <end position="108"/>
    </location>
</feature>
<keyword evidence="3" id="KW-1185">Reference proteome</keyword>
<reference evidence="2 3" key="1">
    <citation type="submission" date="2020-08" db="EMBL/GenBank/DDBJ databases">
        <title>Sequencing the genomes of 1000 actinobacteria strains.</title>
        <authorList>
            <person name="Klenk H.-P."/>
        </authorList>
    </citation>
    <scope>NUCLEOTIDE SEQUENCE [LARGE SCALE GENOMIC DNA]</scope>
    <source>
        <strain evidence="2 3">DSM 20146</strain>
    </source>
</reference>
<evidence type="ECO:0008006" key="4">
    <source>
        <dbReference type="Google" id="ProtNLM"/>
    </source>
</evidence>
<name>A0A7W4UWR8_LEIAQ</name>
<dbReference type="EMBL" id="JACHVP010000001">
    <property type="protein sequence ID" value="MBB2967188.1"/>
    <property type="molecule type" value="Genomic_DNA"/>
</dbReference>
<feature type="transmembrane region" description="Helical" evidence="1">
    <location>
        <begin position="21"/>
        <end position="43"/>
    </location>
</feature>
<keyword evidence="1" id="KW-0812">Transmembrane</keyword>
<evidence type="ECO:0000313" key="3">
    <source>
        <dbReference type="Proteomes" id="UP000538196"/>
    </source>
</evidence>
<keyword evidence="1" id="KW-0472">Membrane</keyword>
<comment type="caution">
    <text evidence="2">The sequence shown here is derived from an EMBL/GenBank/DDBJ whole genome shotgun (WGS) entry which is preliminary data.</text>
</comment>
<gene>
    <name evidence="2" type="ORF">FHX33_001920</name>
</gene>
<sequence length="238" mass="25392">MSTVDPTLARKARLAKRPSTARVLFFALLQLIGGFGLGYGWGAFGMFEAYGEPPWTAIVGIIGGLLLTILGSIGWAAMLLKRSDIGLGYGATAVLLGAGTGLVVAASPNGFPTVAIAIAVALYVLGALALLLGVVAATKRRRQKARDAQTATTGTLTTATVSDKGYDFFHESSRIITAVTFTFRDLQGTQRWVQKTMVIEQADPIVVGQETRLWYDATNPGDTRGIVVELARDRAFRR</sequence>
<keyword evidence="1" id="KW-1133">Transmembrane helix</keyword>
<dbReference type="Proteomes" id="UP000538196">
    <property type="component" value="Unassembled WGS sequence"/>
</dbReference>
<protein>
    <recommendedName>
        <fullName evidence="4">DUF3592 domain-containing protein</fullName>
    </recommendedName>
</protein>
<accession>A0A7W4UWR8</accession>
<feature type="transmembrane region" description="Helical" evidence="1">
    <location>
        <begin position="114"/>
        <end position="137"/>
    </location>
</feature>
<feature type="transmembrane region" description="Helical" evidence="1">
    <location>
        <begin position="55"/>
        <end position="80"/>
    </location>
</feature>
<evidence type="ECO:0000256" key="1">
    <source>
        <dbReference type="SAM" id="Phobius"/>
    </source>
</evidence>
<organism evidence="2 3">
    <name type="scientific">Leifsonia aquatica</name>
    <name type="common">Corynebacterium aquaticum</name>
    <dbReference type="NCBI Taxonomy" id="144185"/>
    <lineage>
        <taxon>Bacteria</taxon>
        <taxon>Bacillati</taxon>
        <taxon>Actinomycetota</taxon>
        <taxon>Actinomycetes</taxon>
        <taxon>Micrococcales</taxon>
        <taxon>Microbacteriaceae</taxon>
        <taxon>Leifsonia</taxon>
    </lineage>
</organism>
<dbReference type="AlphaFoldDB" id="A0A7W4UWR8"/>
<evidence type="ECO:0000313" key="2">
    <source>
        <dbReference type="EMBL" id="MBB2967188.1"/>
    </source>
</evidence>